<evidence type="ECO:0000313" key="1">
    <source>
        <dbReference type="EMBL" id="TJZ62491.1"/>
    </source>
</evidence>
<gene>
    <name evidence="1" type="ORF">FAZ21_19925</name>
</gene>
<sequence length="132" mass="13645">MFANNNLGVMNFAFPDVCKVPTPVGPIPLPFPNIAMSATHVPSVFNVLFGCGLAENLLTQGTVSNGDEPGLATGLISNIVVGPDRQVLGSIKMLVGGVFANRLTSLSLQNGMLPNTAGMSITPAQVRVILLG</sequence>
<dbReference type="Pfam" id="PF13665">
    <property type="entry name" value="Tox-PAAR-like"/>
    <property type="match status" value="1"/>
</dbReference>
<dbReference type="OrthoDB" id="5513456at2"/>
<comment type="caution">
    <text evidence="1">The sequence shown here is derived from an EMBL/GenBank/DDBJ whole genome shotgun (WGS) entry which is preliminary data.</text>
</comment>
<name>A0A4U0P501_9NEIS</name>
<organism evidence="1 2">
    <name type="scientific">Chitiniphilus eburneus</name>
    <dbReference type="NCBI Taxonomy" id="2571148"/>
    <lineage>
        <taxon>Bacteria</taxon>
        <taxon>Pseudomonadati</taxon>
        <taxon>Pseudomonadota</taxon>
        <taxon>Betaproteobacteria</taxon>
        <taxon>Neisseriales</taxon>
        <taxon>Chitinibacteraceae</taxon>
        <taxon>Chitiniphilus</taxon>
    </lineage>
</organism>
<reference evidence="1 2" key="1">
    <citation type="submission" date="2019-04" db="EMBL/GenBank/DDBJ databases">
        <title>Chitiniphilus eburnea sp. nov., a novel chitinolytic bacterium isolated from aquaculture sludge.</title>
        <authorList>
            <person name="Sheng M."/>
        </authorList>
    </citation>
    <scope>NUCLEOTIDE SEQUENCE [LARGE SCALE GENOMIC DNA]</scope>
    <source>
        <strain evidence="1 2">HX-2-15</strain>
    </source>
</reference>
<accession>A0A4U0P501</accession>
<keyword evidence="2" id="KW-1185">Reference proteome</keyword>
<proteinExistence type="predicted"/>
<dbReference type="Proteomes" id="UP000310016">
    <property type="component" value="Unassembled WGS sequence"/>
</dbReference>
<evidence type="ECO:0000313" key="2">
    <source>
        <dbReference type="Proteomes" id="UP000310016"/>
    </source>
</evidence>
<dbReference type="EMBL" id="SUMF01000070">
    <property type="protein sequence ID" value="TJZ62491.1"/>
    <property type="molecule type" value="Genomic_DNA"/>
</dbReference>
<dbReference type="AlphaFoldDB" id="A0A4U0P501"/>
<dbReference type="RefSeq" id="WP_136775175.1">
    <property type="nucleotide sequence ID" value="NZ_CP156074.1"/>
</dbReference>
<protein>
    <submittedName>
        <fullName evidence="1">DUF4150 domain-containing protein</fullName>
    </submittedName>
</protein>